<name>A0ABX5F9W8_9CHRO</name>
<evidence type="ECO:0000313" key="4">
    <source>
        <dbReference type="Proteomes" id="UP000238218"/>
    </source>
</evidence>
<keyword evidence="1" id="KW-1133">Transmembrane helix</keyword>
<accession>A0ABX5F9W8</accession>
<organism evidence="3 4">
    <name type="scientific">Aphanothece cf. minutissima CCALA 015</name>
    <dbReference type="NCBI Taxonomy" id="2107695"/>
    <lineage>
        <taxon>Bacteria</taxon>
        <taxon>Bacillati</taxon>
        <taxon>Cyanobacteriota</taxon>
        <taxon>Cyanophyceae</taxon>
        <taxon>Oscillatoriophycideae</taxon>
        <taxon>Chroococcales</taxon>
        <taxon>Aphanothecaceae</taxon>
        <taxon>Aphanothece</taxon>
    </lineage>
</organism>
<keyword evidence="1" id="KW-0472">Membrane</keyword>
<feature type="transmembrane region" description="Helical" evidence="1">
    <location>
        <begin position="6"/>
        <end position="25"/>
    </location>
</feature>
<protein>
    <recommendedName>
        <fullName evidence="2">DUF3592 domain-containing protein</fullName>
    </recommendedName>
</protein>
<dbReference type="Pfam" id="PF12158">
    <property type="entry name" value="DUF3592"/>
    <property type="match status" value="1"/>
</dbReference>
<reference evidence="3 4" key="1">
    <citation type="submission" date="2018-02" db="EMBL/GenBank/DDBJ databases">
        <authorList>
            <person name="Moore K."/>
            <person name="Momper L."/>
        </authorList>
    </citation>
    <scope>NUCLEOTIDE SEQUENCE [LARGE SCALE GENOMIC DNA]</scope>
    <source>
        <strain evidence="3 4">CCALA 015</strain>
    </source>
</reference>
<keyword evidence="1" id="KW-0812">Transmembrane</keyword>
<gene>
    <name evidence="3" type="ORF">C7B81_08865</name>
</gene>
<evidence type="ECO:0000313" key="3">
    <source>
        <dbReference type="EMBL" id="PSB37610.1"/>
    </source>
</evidence>
<feature type="transmembrane region" description="Helical" evidence="1">
    <location>
        <begin position="176"/>
        <end position="195"/>
    </location>
</feature>
<feature type="domain" description="DUF3592" evidence="2">
    <location>
        <begin position="78"/>
        <end position="167"/>
    </location>
</feature>
<dbReference type="InterPro" id="IPR021994">
    <property type="entry name" value="DUF3592"/>
</dbReference>
<dbReference type="Proteomes" id="UP000238218">
    <property type="component" value="Unassembled WGS sequence"/>
</dbReference>
<dbReference type="RefSeq" id="WP_106220929.1">
    <property type="nucleotide sequence ID" value="NZ_PVWP01000005.1"/>
</dbReference>
<evidence type="ECO:0000259" key="2">
    <source>
        <dbReference type="Pfam" id="PF12158"/>
    </source>
</evidence>
<reference evidence="3 4" key="2">
    <citation type="submission" date="2018-03" db="EMBL/GenBank/DDBJ databases">
        <title>The ancient ancestry and fast evolution of plastids.</title>
        <authorList>
            <person name="Moore K.R."/>
            <person name="Magnabosco C."/>
            <person name="Momper L."/>
            <person name="Gold D.A."/>
            <person name="Bosak T."/>
            <person name="Fournier G.P."/>
        </authorList>
    </citation>
    <scope>NUCLEOTIDE SEQUENCE [LARGE SCALE GENOMIC DNA]</scope>
    <source>
        <strain evidence="3 4">CCALA 015</strain>
    </source>
</reference>
<sequence>MRHPFGIGSVCIVRWTPPLTLALIWRFDRPSQKLMNSTSLGAIQLMLVAGSVIAALFILYPAFLAWRWGEESRSWPTVTGTITYSGTVFILSGGDGSAVHASYRPWVVCEYCVDQAKHKCRRISFGFRFNTVRSKAEKVAAEFVVGQDVLVHYMPGKPAMATLKPGISAGLLRFNLLYSAFLVTLLGGGWIWVAVHSLGR</sequence>
<evidence type="ECO:0000256" key="1">
    <source>
        <dbReference type="SAM" id="Phobius"/>
    </source>
</evidence>
<proteinExistence type="predicted"/>
<keyword evidence="4" id="KW-1185">Reference proteome</keyword>
<comment type="caution">
    <text evidence="3">The sequence shown here is derived from an EMBL/GenBank/DDBJ whole genome shotgun (WGS) entry which is preliminary data.</text>
</comment>
<dbReference type="EMBL" id="PVWP01000005">
    <property type="protein sequence ID" value="PSB37610.1"/>
    <property type="molecule type" value="Genomic_DNA"/>
</dbReference>
<feature type="transmembrane region" description="Helical" evidence="1">
    <location>
        <begin position="45"/>
        <end position="66"/>
    </location>
</feature>